<accession>A0A2C6KEB7</accession>
<dbReference type="AlphaFoldDB" id="A0A2C6KEB7"/>
<feature type="compositionally biased region" description="Basic and acidic residues" evidence="1">
    <location>
        <begin position="864"/>
        <end position="880"/>
    </location>
</feature>
<feature type="compositionally biased region" description="Polar residues" evidence="1">
    <location>
        <begin position="146"/>
        <end position="164"/>
    </location>
</feature>
<gene>
    <name evidence="2" type="ORF">CSUI_010310</name>
</gene>
<feature type="compositionally biased region" description="Low complexity" evidence="1">
    <location>
        <begin position="42"/>
        <end position="54"/>
    </location>
</feature>
<feature type="compositionally biased region" description="Low complexity" evidence="1">
    <location>
        <begin position="881"/>
        <end position="904"/>
    </location>
</feature>
<feature type="compositionally biased region" description="Basic and acidic residues" evidence="1">
    <location>
        <begin position="334"/>
        <end position="360"/>
    </location>
</feature>
<evidence type="ECO:0000256" key="1">
    <source>
        <dbReference type="SAM" id="MobiDB-lite"/>
    </source>
</evidence>
<reference evidence="2 3" key="1">
    <citation type="journal article" date="2017" name="Int. J. Parasitol.">
        <title>The genome of the protozoan parasite Cystoisospora suis and a reverse vaccinology approach to identify vaccine candidates.</title>
        <authorList>
            <person name="Palmieri N."/>
            <person name="Shrestha A."/>
            <person name="Ruttkowski B."/>
            <person name="Beck T."/>
            <person name="Vogl C."/>
            <person name="Tomley F."/>
            <person name="Blake D.P."/>
            <person name="Joachim A."/>
        </authorList>
    </citation>
    <scope>NUCLEOTIDE SEQUENCE [LARGE SCALE GENOMIC DNA]</scope>
    <source>
        <strain evidence="2 3">Wien I</strain>
    </source>
</reference>
<feature type="compositionally biased region" description="Basic and acidic residues" evidence="1">
    <location>
        <begin position="270"/>
        <end position="288"/>
    </location>
</feature>
<feature type="compositionally biased region" description="Polar residues" evidence="1">
    <location>
        <begin position="802"/>
        <end position="811"/>
    </location>
</feature>
<feature type="compositionally biased region" description="Basic and acidic residues" evidence="1">
    <location>
        <begin position="782"/>
        <end position="799"/>
    </location>
</feature>
<feature type="compositionally biased region" description="Low complexity" evidence="1">
    <location>
        <begin position="185"/>
        <end position="229"/>
    </location>
</feature>
<dbReference type="Proteomes" id="UP000221165">
    <property type="component" value="Unassembled WGS sequence"/>
</dbReference>
<feature type="compositionally biased region" description="Basic and acidic residues" evidence="1">
    <location>
        <begin position="403"/>
        <end position="415"/>
    </location>
</feature>
<comment type="caution">
    <text evidence="2">The sequence shown here is derived from an EMBL/GenBank/DDBJ whole genome shotgun (WGS) entry which is preliminary data.</text>
</comment>
<evidence type="ECO:0000313" key="2">
    <source>
        <dbReference type="EMBL" id="PHJ15877.1"/>
    </source>
</evidence>
<feature type="compositionally biased region" description="Basic and acidic residues" evidence="1">
    <location>
        <begin position="1"/>
        <end position="39"/>
    </location>
</feature>
<evidence type="ECO:0000313" key="3">
    <source>
        <dbReference type="Proteomes" id="UP000221165"/>
    </source>
</evidence>
<dbReference type="GeneID" id="94433626"/>
<feature type="compositionally biased region" description="Basic and acidic residues" evidence="1">
    <location>
        <begin position="424"/>
        <end position="434"/>
    </location>
</feature>
<dbReference type="EMBL" id="MIGC01007100">
    <property type="protein sequence ID" value="PHJ15877.1"/>
    <property type="molecule type" value="Genomic_DNA"/>
</dbReference>
<sequence>MPTSRKEEEEMKRKKREISSENVKERERGGGGGEEERSKVVPSSSSSSTPPQSLRSKRETSLSSFLGTERVRKKKEKDLSTNVDDLLTLLEISPSSLLPPSHPRQKKKMTMTDTPSFPLSPPEEGMPHTHLSLSNEEKEEDFLSQKKATLNPPSSSSLTCHFSAGNSTKASTALASLQRIETTDSFSSLLPPSSSSPLSSYSLKTRDSSSSSSCSSSSSSKMKDVGSFSQVKKEGERDNEKEKMTERRETMDSFKEEEEDVPDFFLSSPSKEEREMKKMKGEEKRRDFSSSLSSSVSRERRRERGRRRPTSSEEEEETSHLPSSLEGFSDVSAPEERKREERKEEEVKERDEQKGKRNEGEVGEMSMKSDASSLLPSVKEPHRKTQEKDGEDSLSIERIVLQEIEREEKQRREESFLSLSRPLEYGEKEEEKGRSAGGDSLHLYQKGVGSSPLSTREVKKKETKKKRQKEKDEETACTPSNNNCWGVRRRRRKGRGDERDKRRERKEAEEEEEQRQKKERRSPLPSWLMSSFSRSSSSPGANESLSHQDRGEGPSCAPEEEEGDMSSSSSLSSASSSPRHSHVCSSLSDSSFLSPVLEGEMDEPTTPTTRRCEEVRRSLVHLCGSEEAEKNKKEEEEKGLPRSESKSQREGGDAVEKEERKKKEESSRDQKERLPSATGSKEEQPPRERMVIPEYKPEEMKEMEDQVGERNGEGERRRRRHRVFSLQESHLSQAMSRHYDGERIRRRRRDVDKDEERRAEERDFTNGDLRDGSSASSSSSDIAKERKEEEREGIRDRFSPHLTRTSSSSDACSGRVVTRERRRHNSLGCFIENGNTRDVSNSHCLLSPSTTSTLDFSSSSIHHVDFSRSSPDRLPNDRKTSSSSFSLPPVPPSVISLPSSSSSS</sequence>
<feature type="compositionally biased region" description="Low complexity" evidence="1">
    <location>
        <begin position="86"/>
        <end position="99"/>
    </location>
</feature>
<feature type="region of interest" description="Disordered" evidence="1">
    <location>
        <begin position="184"/>
        <end position="589"/>
    </location>
</feature>
<feature type="compositionally biased region" description="Basic and acidic residues" evidence="1">
    <location>
        <begin position="627"/>
        <end position="716"/>
    </location>
</feature>
<name>A0A2C6KEB7_9APIC</name>
<protein>
    <submittedName>
        <fullName evidence="2">Uncharacterized protein</fullName>
    </submittedName>
</protein>
<feature type="compositionally biased region" description="Basic and acidic residues" evidence="1">
    <location>
        <begin position="231"/>
        <end position="254"/>
    </location>
</feature>
<feature type="region of interest" description="Disordered" evidence="1">
    <location>
        <begin position="622"/>
        <end position="818"/>
    </location>
</feature>
<keyword evidence="3" id="KW-1185">Reference proteome</keyword>
<feature type="non-terminal residue" evidence="2">
    <location>
        <position position="904"/>
    </location>
</feature>
<feature type="compositionally biased region" description="Basic and acidic residues" evidence="1">
    <location>
        <begin position="379"/>
        <end position="388"/>
    </location>
</feature>
<organism evidence="2 3">
    <name type="scientific">Cystoisospora suis</name>
    <dbReference type="NCBI Taxonomy" id="483139"/>
    <lineage>
        <taxon>Eukaryota</taxon>
        <taxon>Sar</taxon>
        <taxon>Alveolata</taxon>
        <taxon>Apicomplexa</taxon>
        <taxon>Conoidasida</taxon>
        <taxon>Coccidia</taxon>
        <taxon>Eucoccidiorida</taxon>
        <taxon>Eimeriorina</taxon>
        <taxon>Sarcocystidae</taxon>
        <taxon>Cystoisospora</taxon>
    </lineage>
</organism>
<dbReference type="VEuPathDB" id="ToxoDB:CSUI_010310"/>
<feature type="region of interest" description="Disordered" evidence="1">
    <location>
        <begin position="864"/>
        <end position="904"/>
    </location>
</feature>
<feature type="compositionally biased region" description="Polar residues" evidence="1">
    <location>
        <begin position="726"/>
        <end position="735"/>
    </location>
</feature>
<feature type="region of interest" description="Disordered" evidence="1">
    <location>
        <begin position="1"/>
        <end position="164"/>
    </location>
</feature>
<feature type="compositionally biased region" description="Basic and acidic residues" evidence="1">
    <location>
        <begin position="737"/>
        <end position="771"/>
    </location>
</feature>
<feature type="region of interest" description="Disordered" evidence="1">
    <location>
        <begin position="595"/>
        <end position="614"/>
    </location>
</feature>
<dbReference type="RefSeq" id="XP_067917609.1">
    <property type="nucleotide sequence ID" value="XM_068070415.1"/>
</dbReference>
<feature type="compositionally biased region" description="Low complexity" evidence="1">
    <location>
        <begin position="526"/>
        <end position="538"/>
    </location>
</feature>
<feature type="compositionally biased region" description="Low complexity" evidence="1">
    <location>
        <begin position="566"/>
        <end position="589"/>
    </location>
</feature>
<feature type="compositionally biased region" description="Basic and acidic residues" evidence="1">
    <location>
        <begin position="495"/>
        <end position="508"/>
    </location>
</feature>
<proteinExistence type="predicted"/>